<keyword evidence="3" id="KW-0479">Metal-binding</keyword>
<dbReference type="AlphaFoldDB" id="A0A6A6D0B4"/>
<dbReference type="CDD" id="cd17298">
    <property type="entry name" value="DUF1907"/>
    <property type="match status" value="1"/>
</dbReference>
<dbReference type="GO" id="GO:0008270">
    <property type="term" value="F:zinc ion binding"/>
    <property type="evidence" value="ECO:0007669"/>
    <property type="project" value="TreeGrafter"/>
</dbReference>
<evidence type="ECO:0000256" key="4">
    <source>
        <dbReference type="ARBA" id="ARBA00022801"/>
    </source>
</evidence>
<dbReference type="OrthoDB" id="5119241at2759"/>
<dbReference type="RefSeq" id="XP_033672747.1">
    <property type="nucleotide sequence ID" value="XM_033811549.1"/>
</dbReference>
<dbReference type="SUPFAM" id="SSF117856">
    <property type="entry name" value="AF0104/ALDC/Ptd012-like"/>
    <property type="match status" value="1"/>
</dbReference>
<evidence type="ECO:0000256" key="1">
    <source>
        <dbReference type="ARBA" id="ARBA00004123"/>
    </source>
</evidence>
<evidence type="ECO:0000256" key="2">
    <source>
        <dbReference type="ARBA" id="ARBA00011245"/>
    </source>
</evidence>
<keyword evidence="5" id="KW-0862">Zinc</keyword>
<keyword evidence="4" id="KW-0378">Hydrolase</keyword>
<evidence type="ECO:0000256" key="6">
    <source>
        <dbReference type="ARBA" id="ARBA00023242"/>
    </source>
</evidence>
<reference evidence="8" key="1">
    <citation type="journal article" date="2020" name="Stud. Mycol.">
        <title>101 Dothideomycetes genomes: a test case for predicting lifestyles and emergence of pathogens.</title>
        <authorList>
            <person name="Haridas S."/>
            <person name="Albert R."/>
            <person name="Binder M."/>
            <person name="Bloem J."/>
            <person name="Labutti K."/>
            <person name="Salamov A."/>
            <person name="Andreopoulos B."/>
            <person name="Baker S."/>
            <person name="Barry K."/>
            <person name="Bills G."/>
            <person name="Bluhm B."/>
            <person name="Cannon C."/>
            <person name="Castanera R."/>
            <person name="Culley D."/>
            <person name="Daum C."/>
            <person name="Ezra D."/>
            <person name="Gonzalez J."/>
            <person name="Henrissat B."/>
            <person name="Kuo A."/>
            <person name="Liang C."/>
            <person name="Lipzen A."/>
            <person name="Lutzoni F."/>
            <person name="Magnuson J."/>
            <person name="Mondo S."/>
            <person name="Nolan M."/>
            <person name="Ohm R."/>
            <person name="Pangilinan J."/>
            <person name="Park H.-J."/>
            <person name="Ramirez L."/>
            <person name="Alfaro M."/>
            <person name="Sun H."/>
            <person name="Tritt A."/>
            <person name="Yoshinaga Y."/>
            <person name="Zwiers L.-H."/>
            <person name="Turgeon B."/>
            <person name="Goodwin S."/>
            <person name="Spatafora J."/>
            <person name="Crous P."/>
            <person name="Grigoriev I."/>
        </authorList>
    </citation>
    <scope>NUCLEOTIDE SEQUENCE</scope>
    <source>
        <strain evidence="8">ATCC 36951</strain>
    </source>
</reference>
<dbReference type="GeneID" id="54564821"/>
<evidence type="ECO:0000313" key="8">
    <source>
        <dbReference type="EMBL" id="KAF2171858.1"/>
    </source>
</evidence>
<comment type="subcellular location">
    <subcellularLocation>
        <location evidence="1">Nucleus</location>
    </subcellularLocation>
</comment>
<name>A0A6A6D0B4_ZASCE</name>
<evidence type="ECO:0000256" key="3">
    <source>
        <dbReference type="ARBA" id="ARBA00022723"/>
    </source>
</evidence>
<gene>
    <name evidence="8" type="ORF">M409DRAFT_50485</name>
</gene>
<dbReference type="GO" id="GO:0005634">
    <property type="term" value="C:nucleus"/>
    <property type="evidence" value="ECO:0007669"/>
    <property type="project" value="UniProtKB-SubCell"/>
</dbReference>
<dbReference type="EMBL" id="ML993582">
    <property type="protein sequence ID" value="KAF2171858.1"/>
    <property type="molecule type" value="Genomic_DNA"/>
</dbReference>
<dbReference type="GO" id="GO:0016788">
    <property type="term" value="F:hydrolase activity, acting on ester bonds"/>
    <property type="evidence" value="ECO:0007669"/>
    <property type="project" value="TreeGrafter"/>
</dbReference>
<proteinExistence type="predicted"/>
<dbReference type="Pfam" id="PF08925">
    <property type="entry name" value="DUF1907"/>
    <property type="match status" value="1"/>
</dbReference>
<comment type="subunit">
    <text evidence="2">Monomer.</text>
</comment>
<evidence type="ECO:0000259" key="7">
    <source>
        <dbReference type="SMART" id="SM01168"/>
    </source>
</evidence>
<sequence>MPTQQYPLSPPSLDELAQVLKPALESNYKTSSITVSPCPDLRQPPYHLATSGLTGNESIADIGGQPNLFPTPRLDCKWSLLNLAREMQMSPTGGHLLGAGAGPFHIIGMNSELAPNLSWRDSFDNLDNQTYYTKYEDPPGEPSCEPSPTPDCALMINLYGSAGLPGPVLKITAKGRRGSQKSFTDLLRHALHAHYGDARPISLGGVFLLKSGKAKFHVMPDFPPASQLPFKDAKHLNDWLTYHDFPGPIVCLTVFHSADPEKKMGLRMEHTHCFEAGGGGSGGHYHYDLDEGEEGGEEVEYEAYLNAAKVIYRIDRPEVTLERDLHD</sequence>
<keyword evidence="9" id="KW-1185">Reference proteome</keyword>
<dbReference type="PANTHER" id="PTHR13204">
    <property type="entry name" value="PTD012 PROTEIN"/>
    <property type="match status" value="1"/>
</dbReference>
<feature type="domain" description="DUF1907" evidence="7">
    <location>
        <begin position="19"/>
        <end position="314"/>
    </location>
</feature>
<keyword evidence="6" id="KW-0539">Nucleus</keyword>
<accession>A0A6A6D0B4</accession>
<dbReference type="PANTHER" id="PTHR13204:SF1">
    <property type="entry name" value="ESTER HYDROLASE C11ORF54"/>
    <property type="match status" value="1"/>
</dbReference>
<organism evidence="8 9">
    <name type="scientific">Zasmidium cellare ATCC 36951</name>
    <dbReference type="NCBI Taxonomy" id="1080233"/>
    <lineage>
        <taxon>Eukaryota</taxon>
        <taxon>Fungi</taxon>
        <taxon>Dikarya</taxon>
        <taxon>Ascomycota</taxon>
        <taxon>Pezizomycotina</taxon>
        <taxon>Dothideomycetes</taxon>
        <taxon>Dothideomycetidae</taxon>
        <taxon>Mycosphaerellales</taxon>
        <taxon>Mycosphaerellaceae</taxon>
        <taxon>Zasmidium</taxon>
    </lineage>
</organism>
<evidence type="ECO:0000313" key="9">
    <source>
        <dbReference type="Proteomes" id="UP000799537"/>
    </source>
</evidence>
<dbReference type="InterPro" id="IPR015021">
    <property type="entry name" value="C11orf54_DUF1907"/>
</dbReference>
<evidence type="ECO:0000256" key="5">
    <source>
        <dbReference type="ARBA" id="ARBA00022833"/>
    </source>
</evidence>
<protein>
    <recommendedName>
        <fullName evidence="7">DUF1907 domain-containing protein</fullName>
    </recommendedName>
</protein>
<dbReference type="Proteomes" id="UP000799537">
    <property type="component" value="Unassembled WGS sequence"/>
</dbReference>
<dbReference type="SMART" id="SM01168">
    <property type="entry name" value="DUF1907"/>
    <property type="match status" value="1"/>
</dbReference>